<dbReference type="InterPro" id="IPR036249">
    <property type="entry name" value="Thioredoxin-like_sf"/>
</dbReference>
<organism evidence="5 6">
    <name type="scientific">Ascochyta lentis</name>
    <dbReference type="NCBI Taxonomy" id="205686"/>
    <lineage>
        <taxon>Eukaryota</taxon>
        <taxon>Fungi</taxon>
        <taxon>Dikarya</taxon>
        <taxon>Ascomycota</taxon>
        <taxon>Pezizomycotina</taxon>
        <taxon>Dothideomycetes</taxon>
        <taxon>Pleosporomycetidae</taxon>
        <taxon>Pleosporales</taxon>
        <taxon>Pleosporineae</taxon>
        <taxon>Didymellaceae</taxon>
        <taxon>Ascochyta</taxon>
    </lineage>
</organism>
<feature type="region of interest" description="Disordered" evidence="3">
    <location>
        <begin position="424"/>
        <end position="452"/>
    </location>
</feature>
<dbReference type="GO" id="GO:0008379">
    <property type="term" value="F:thioredoxin peroxidase activity"/>
    <property type="evidence" value="ECO:0007669"/>
    <property type="project" value="TreeGrafter"/>
</dbReference>
<evidence type="ECO:0000313" key="6">
    <source>
        <dbReference type="Proteomes" id="UP000651452"/>
    </source>
</evidence>
<protein>
    <recommendedName>
        <fullName evidence="4">Alkyl hydroperoxide reductase subunit C/ Thiol specific antioxidant domain-containing protein</fullName>
    </recommendedName>
</protein>
<keyword evidence="6" id="KW-1185">Reference proteome</keyword>
<evidence type="ECO:0000256" key="2">
    <source>
        <dbReference type="ARBA" id="ARBA00023002"/>
    </source>
</evidence>
<feature type="compositionally biased region" description="Polar residues" evidence="3">
    <location>
        <begin position="376"/>
        <end position="396"/>
    </location>
</feature>
<dbReference type="Gene3D" id="3.40.30.10">
    <property type="entry name" value="Glutaredoxin"/>
    <property type="match status" value="1"/>
</dbReference>
<dbReference type="InterPro" id="IPR000866">
    <property type="entry name" value="AhpC/TSA"/>
</dbReference>
<dbReference type="InterPro" id="IPR050217">
    <property type="entry name" value="Peroxiredoxin"/>
</dbReference>
<evidence type="ECO:0000259" key="4">
    <source>
        <dbReference type="Pfam" id="PF00578"/>
    </source>
</evidence>
<dbReference type="Proteomes" id="UP000651452">
    <property type="component" value="Unassembled WGS sequence"/>
</dbReference>
<dbReference type="GO" id="GO:0045454">
    <property type="term" value="P:cell redox homeostasis"/>
    <property type="evidence" value="ECO:0007669"/>
    <property type="project" value="TreeGrafter"/>
</dbReference>
<dbReference type="GO" id="GO:0005829">
    <property type="term" value="C:cytosol"/>
    <property type="evidence" value="ECO:0007669"/>
    <property type="project" value="TreeGrafter"/>
</dbReference>
<reference evidence="5" key="2">
    <citation type="submission" date="2020-09" db="EMBL/GenBank/DDBJ databases">
        <title>Reference genome assembly for Australian Ascochyta lentis isolate Al4.</title>
        <authorList>
            <person name="Lee R.C."/>
            <person name="Farfan-Caceres L.M."/>
            <person name="Debler J.W."/>
            <person name="Williams A.H."/>
            <person name="Henares B.M."/>
        </authorList>
    </citation>
    <scope>NUCLEOTIDE SEQUENCE</scope>
    <source>
        <strain evidence="5">Al4</strain>
    </source>
</reference>
<sequence length="452" mass="50053">MIGDTIIEVSLSTFIHHPTSPTPPDSTHPWLVFTFIPAVCSSSLPAEVLAFQNCYDEFRDRNCNILFISGGSKQALWRFQSISKQFGRLGQISIPLASDPDRKIGKKYGVFIGEEDLDIRGMFILDGAWIVQQVQFTLCSVQIALIDRQLQITLNADTVERSVLKTLRLIETYQAIARCNMQDPIGQRPDISALDDSKKDGPIEDSRCQDMANATGLLEKSWYEHPDARKEIDLNTNTCAVPYQLTDVPEGRVWSDLECSEKLQNRVSLETREIQNLTSERDPRARVLLSSPGQLSPVSYTESLSAPISPSARHKNGRNIFVSSGGSRITLDFADPMLDLNFRPRTVPVSTSPAHQRCKTAHSNFQDDEPPALDDVTSSPSSGQKPVSGSSPGTINQNKLHATLEAFRSMSTGLASPSFEFMSRKIRGTKSPRGEEDKLPGYFDVDTNNGST</sequence>
<accession>A0A8H7MFK7</accession>
<dbReference type="Pfam" id="PF00578">
    <property type="entry name" value="AhpC-TSA"/>
    <property type="match status" value="1"/>
</dbReference>
<dbReference type="EMBL" id="RZGK01000013">
    <property type="protein sequence ID" value="KAF9694524.1"/>
    <property type="molecule type" value="Genomic_DNA"/>
</dbReference>
<feature type="domain" description="Alkyl hydroperoxide reductase subunit C/ Thiol specific antioxidant" evidence="4">
    <location>
        <begin position="30"/>
        <end position="133"/>
    </location>
</feature>
<keyword evidence="2" id="KW-0560">Oxidoreductase</keyword>
<evidence type="ECO:0000256" key="1">
    <source>
        <dbReference type="ARBA" id="ARBA00009796"/>
    </source>
</evidence>
<dbReference type="PANTHER" id="PTHR10681">
    <property type="entry name" value="THIOREDOXIN PEROXIDASE"/>
    <property type="match status" value="1"/>
</dbReference>
<dbReference type="AlphaFoldDB" id="A0A8H7MFK7"/>
<dbReference type="SUPFAM" id="SSF52833">
    <property type="entry name" value="Thioredoxin-like"/>
    <property type="match status" value="1"/>
</dbReference>
<evidence type="ECO:0000313" key="5">
    <source>
        <dbReference type="EMBL" id="KAF9694524.1"/>
    </source>
</evidence>
<dbReference type="GO" id="GO:0006979">
    <property type="term" value="P:response to oxidative stress"/>
    <property type="evidence" value="ECO:0007669"/>
    <property type="project" value="TreeGrafter"/>
</dbReference>
<dbReference type="GO" id="GO:0033554">
    <property type="term" value="P:cellular response to stress"/>
    <property type="evidence" value="ECO:0007669"/>
    <property type="project" value="TreeGrafter"/>
</dbReference>
<comment type="caution">
    <text evidence="5">The sequence shown here is derived from an EMBL/GenBank/DDBJ whole genome shotgun (WGS) entry which is preliminary data.</text>
</comment>
<dbReference type="GO" id="GO:0042744">
    <property type="term" value="P:hydrogen peroxide catabolic process"/>
    <property type="evidence" value="ECO:0007669"/>
    <property type="project" value="TreeGrafter"/>
</dbReference>
<dbReference type="OrthoDB" id="185659at2759"/>
<gene>
    <name evidence="5" type="ORF">EKO04_007271</name>
</gene>
<evidence type="ECO:0000256" key="3">
    <source>
        <dbReference type="SAM" id="MobiDB-lite"/>
    </source>
</evidence>
<proteinExistence type="inferred from homology"/>
<comment type="similarity">
    <text evidence="1">Belongs to the peroxiredoxin family. AhpC/Prx1 subfamily.</text>
</comment>
<dbReference type="PANTHER" id="PTHR10681:SF128">
    <property type="entry name" value="THIOREDOXIN-DEPENDENT PEROXIDE REDUCTASE, MITOCHONDRIAL"/>
    <property type="match status" value="1"/>
</dbReference>
<name>A0A8H7MFK7_9PLEO</name>
<feature type="region of interest" description="Disordered" evidence="3">
    <location>
        <begin position="348"/>
        <end position="396"/>
    </location>
</feature>
<reference evidence="5" key="1">
    <citation type="submission" date="2018-12" db="EMBL/GenBank/DDBJ databases">
        <authorList>
            <person name="Syme R.A."/>
            <person name="Farfan-Caceres L."/>
            <person name="Lichtenzveig J."/>
        </authorList>
    </citation>
    <scope>NUCLEOTIDE SEQUENCE</scope>
    <source>
        <strain evidence="5">Al4</strain>
    </source>
</reference>